<reference evidence="15" key="2">
    <citation type="submission" date="2023-07" db="EMBL/GenBank/DDBJ databases">
        <title>Shewanella mangrovi sp. nov., an acetaldehyde- degrading bacterium isolated from mangrove sediment.</title>
        <authorList>
            <person name="Liu Y."/>
        </authorList>
    </citation>
    <scope>NUCLEOTIDE SEQUENCE [LARGE SCALE GENOMIC DNA]</scope>
    <source>
        <strain evidence="15">C32</strain>
    </source>
</reference>
<evidence type="ECO:0000256" key="3">
    <source>
        <dbReference type="ARBA" id="ARBA00013773"/>
    </source>
</evidence>
<keyword evidence="14" id="KW-0560">Oxidoreductase</keyword>
<evidence type="ECO:0000256" key="9">
    <source>
        <dbReference type="ARBA" id="ARBA00022982"/>
    </source>
</evidence>
<feature type="signal peptide" evidence="13">
    <location>
        <begin position="1"/>
        <end position="23"/>
    </location>
</feature>
<comment type="function">
    <text evidence="12">Electron transfer subunit of the periplasmic nitrate reductase complex NapAB.</text>
</comment>
<dbReference type="PIRSF" id="PIRSF006105">
    <property type="entry name" value="NapB"/>
    <property type="match status" value="1"/>
</dbReference>
<proteinExistence type="inferred from homology"/>
<comment type="similarity">
    <text evidence="2 12">Belongs to the NapB family.</text>
</comment>
<organism evidence="14 15">
    <name type="scientific">Shewanella electrica</name>
    <dbReference type="NCBI Taxonomy" id="515560"/>
    <lineage>
        <taxon>Bacteria</taxon>
        <taxon>Pseudomonadati</taxon>
        <taxon>Pseudomonadota</taxon>
        <taxon>Gammaproteobacteria</taxon>
        <taxon>Alteromonadales</taxon>
        <taxon>Shewanellaceae</taxon>
        <taxon>Shewanella</taxon>
    </lineage>
</organism>
<keyword evidence="4 12" id="KW-0813">Transport</keyword>
<evidence type="ECO:0000256" key="6">
    <source>
        <dbReference type="ARBA" id="ARBA00022723"/>
    </source>
</evidence>
<keyword evidence="5" id="KW-0349">Heme</keyword>
<dbReference type="InterPro" id="IPR036280">
    <property type="entry name" value="Multihaem_cyt_sf"/>
</dbReference>
<evidence type="ECO:0000256" key="10">
    <source>
        <dbReference type="ARBA" id="ARBA00023004"/>
    </source>
</evidence>
<evidence type="ECO:0000256" key="7">
    <source>
        <dbReference type="ARBA" id="ARBA00022729"/>
    </source>
</evidence>
<dbReference type="Proteomes" id="UP001201549">
    <property type="component" value="Unassembled WGS sequence"/>
</dbReference>
<dbReference type="Pfam" id="PF03892">
    <property type="entry name" value="NapB"/>
    <property type="match status" value="1"/>
</dbReference>
<dbReference type="PROSITE" id="PS51257">
    <property type="entry name" value="PROKAR_LIPOPROTEIN"/>
    <property type="match status" value="1"/>
</dbReference>
<sequence length="142" mass="15077">MKKLLTLAAIVFAVAGCSGQNSSEATAPVNVKSLAGDTTVPVTLPAAEMAQYPQKGHAIARNYAQQPPLIPHKADYPITLKRNTCLSCHAWGKAERMHATAIPKSHVIDDNGTLNGRNYSCNQCHVPQASNKQAIVGNGFGE</sequence>
<dbReference type="Gene3D" id="1.10.1130.10">
    <property type="entry name" value="Flavocytochrome C3, Chain A"/>
    <property type="match status" value="1"/>
</dbReference>
<evidence type="ECO:0000256" key="13">
    <source>
        <dbReference type="SAM" id="SignalP"/>
    </source>
</evidence>
<dbReference type="GO" id="GO:0050140">
    <property type="term" value="F:nitrate reductase (cytochrome) activity"/>
    <property type="evidence" value="ECO:0007669"/>
    <property type="project" value="UniProtKB-EC"/>
</dbReference>
<evidence type="ECO:0000256" key="12">
    <source>
        <dbReference type="PIRNR" id="PIRNR006105"/>
    </source>
</evidence>
<evidence type="ECO:0000256" key="11">
    <source>
        <dbReference type="ARBA" id="ARBA00031832"/>
    </source>
</evidence>
<dbReference type="EMBL" id="JAKOGG010000023">
    <property type="protein sequence ID" value="MCS4558565.1"/>
    <property type="molecule type" value="Genomic_DNA"/>
</dbReference>
<dbReference type="PANTHER" id="PTHR38604">
    <property type="entry name" value="PERIPLASMIC NITRATE REDUCTASE, ELECTRON TRANSFER SUBUNIT"/>
    <property type="match status" value="1"/>
</dbReference>
<dbReference type="InterPro" id="IPR005591">
    <property type="entry name" value="NapB"/>
</dbReference>
<keyword evidence="15" id="KW-1185">Reference proteome</keyword>
<evidence type="ECO:0000256" key="1">
    <source>
        <dbReference type="ARBA" id="ARBA00004418"/>
    </source>
</evidence>
<accession>A0ABT2FQD4</accession>
<keyword evidence="7 13" id="KW-0732">Signal</keyword>
<keyword evidence="6" id="KW-0479">Metal-binding</keyword>
<evidence type="ECO:0000313" key="15">
    <source>
        <dbReference type="Proteomes" id="UP001201549"/>
    </source>
</evidence>
<keyword evidence="8 12" id="KW-0574">Periplasm</keyword>
<evidence type="ECO:0000313" key="14">
    <source>
        <dbReference type="EMBL" id="MCS4558565.1"/>
    </source>
</evidence>
<dbReference type="RefSeq" id="WP_238898434.1">
    <property type="nucleotide sequence ID" value="NZ_JAKOGG010000023.1"/>
</dbReference>
<reference evidence="14 15" key="1">
    <citation type="submission" date="2022-02" db="EMBL/GenBank/DDBJ databases">
        <authorList>
            <person name="Zhuang L."/>
        </authorList>
    </citation>
    <scope>NUCLEOTIDE SEQUENCE [LARGE SCALE GENOMIC DNA]</scope>
    <source>
        <strain evidence="14 15">C32</strain>
    </source>
</reference>
<name>A0ABT2FQD4_9GAMM</name>
<gene>
    <name evidence="14" type="ORF">L9G74_19185</name>
</gene>
<dbReference type="SUPFAM" id="SSF48695">
    <property type="entry name" value="Multiheme cytochromes"/>
    <property type="match status" value="1"/>
</dbReference>
<evidence type="ECO:0000256" key="5">
    <source>
        <dbReference type="ARBA" id="ARBA00022617"/>
    </source>
</evidence>
<feature type="chain" id="PRO_5045956737" description="Periplasmic nitrate reductase, electron transfer subunit" evidence="13">
    <location>
        <begin position="24"/>
        <end position="142"/>
    </location>
</feature>
<evidence type="ECO:0000256" key="2">
    <source>
        <dbReference type="ARBA" id="ARBA00007368"/>
    </source>
</evidence>
<comment type="subcellular location">
    <subcellularLocation>
        <location evidence="1 12">Periplasm</location>
    </subcellularLocation>
</comment>
<comment type="caution">
    <text evidence="14">The sequence shown here is derived from an EMBL/GenBank/DDBJ whole genome shotgun (WGS) entry which is preliminary data.</text>
</comment>
<comment type="subunit">
    <text evidence="12">Component of the periplasmic nitrate reductase NapAB complex composed of NapA and NapB.</text>
</comment>
<protein>
    <recommendedName>
        <fullName evidence="3 12">Periplasmic nitrate reductase, electron transfer subunit</fullName>
    </recommendedName>
    <alternativeName>
        <fullName evidence="11 12">Diheme cytochrome c NapB</fullName>
    </alternativeName>
</protein>
<evidence type="ECO:0000256" key="4">
    <source>
        <dbReference type="ARBA" id="ARBA00022448"/>
    </source>
</evidence>
<evidence type="ECO:0000256" key="8">
    <source>
        <dbReference type="ARBA" id="ARBA00022764"/>
    </source>
</evidence>
<dbReference type="PANTHER" id="PTHR38604:SF1">
    <property type="entry name" value="PERIPLASMIC NITRATE REDUCTASE, ELECTRON TRANSFER SUBUNIT"/>
    <property type="match status" value="1"/>
</dbReference>
<keyword evidence="9 12" id="KW-0249">Electron transport</keyword>
<keyword evidence="10" id="KW-0408">Iron</keyword>